<evidence type="ECO:0000256" key="1">
    <source>
        <dbReference type="ARBA" id="ARBA00022679"/>
    </source>
</evidence>
<dbReference type="Gene3D" id="3.40.630.30">
    <property type="match status" value="1"/>
</dbReference>
<evidence type="ECO:0000313" key="4">
    <source>
        <dbReference type="EMBL" id="KAF9761830.1"/>
    </source>
</evidence>
<sequence>MYKIFPLLPEDLFSMDITNLDSLTENFELEYYLYYLLNHTEDCFCISTSNRSVFNSMHIKDVHGYVLGKLEEKENICAHLSALSISPNSRRLGYGRYLMKILEDNGDHYGAWFSDLFVRQGNMNAIRFYRSLGYDVYRKVLFYYSNPVENAYEMRKSLEMDPLKTSMISQPDIHADSL</sequence>
<dbReference type="EMBL" id="SBJO01000257">
    <property type="protein sequence ID" value="KAF9761830.1"/>
    <property type="molecule type" value="Genomic_DNA"/>
</dbReference>
<name>A0A9P6KYG9_9MICR</name>
<dbReference type="GO" id="GO:0031416">
    <property type="term" value="C:NatB complex"/>
    <property type="evidence" value="ECO:0007669"/>
    <property type="project" value="TreeGrafter"/>
</dbReference>
<proteinExistence type="predicted"/>
<comment type="caution">
    <text evidence="4">The sequence shown here is derived from an EMBL/GenBank/DDBJ whole genome shotgun (WGS) entry which is preliminary data.</text>
</comment>
<feature type="domain" description="N-acetyltransferase" evidence="3">
    <location>
        <begin position="2"/>
        <end position="159"/>
    </location>
</feature>
<dbReference type="CDD" id="cd04301">
    <property type="entry name" value="NAT_SF"/>
    <property type="match status" value="1"/>
</dbReference>
<evidence type="ECO:0000259" key="3">
    <source>
        <dbReference type="PROSITE" id="PS51186"/>
    </source>
</evidence>
<dbReference type="InterPro" id="IPR016181">
    <property type="entry name" value="Acyl_CoA_acyltransferase"/>
</dbReference>
<dbReference type="GO" id="GO:0004596">
    <property type="term" value="F:protein-N-terminal amino-acid acetyltransferase activity"/>
    <property type="evidence" value="ECO:0007669"/>
    <property type="project" value="TreeGrafter"/>
</dbReference>
<dbReference type="InterPro" id="IPR051646">
    <property type="entry name" value="NatB_acetyltransferase_subunit"/>
</dbReference>
<evidence type="ECO:0000256" key="2">
    <source>
        <dbReference type="ARBA" id="ARBA00023315"/>
    </source>
</evidence>
<keyword evidence="1" id="KW-0808">Transferase</keyword>
<gene>
    <name evidence="4" type="primary">naa20</name>
    <name evidence="4" type="ORF">NGRA_2399</name>
</gene>
<dbReference type="PANTHER" id="PTHR45910:SF1">
    <property type="entry name" value="N-ALPHA-ACETYLTRANSFERASE 20"/>
    <property type="match status" value="1"/>
</dbReference>
<reference evidence="4 5" key="1">
    <citation type="journal article" date="2020" name="Genome Biol. Evol.">
        <title>Comparative genomics of strictly vertically transmitted, feminizing microsporidia endosymbionts of amphipod crustaceans.</title>
        <authorList>
            <person name="Cormier A."/>
            <person name="Chebbi M.A."/>
            <person name="Giraud I."/>
            <person name="Wattier R."/>
            <person name="Teixeira M."/>
            <person name="Gilbert C."/>
            <person name="Rigaud T."/>
            <person name="Cordaux R."/>
        </authorList>
    </citation>
    <scope>NUCLEOTIDE SEQUENCE [LARGE SCALE GENOMIC DNA]</scope>
    <source>
        <strain evidence="4 5">Ou3-Ou53</strain>
    </source>
</reference>
<keyword evidence="2" id="KW-0012">Acyltransferase</keyword>
<dbReference type="SUPFAM" id="SSF55729">
    <property type="entry name" value="Acyl-CoA N-acyltransferases (Nat)"/>
    <property type="match status" value="1"/>
</dbReference>
<organism evidence="4 5">
    <name type="scientific">Nosema granulosis</name>
    <dbReference type="NCBI Taxonomy" id="83296"/>
    <lineage>
        <taxon>Eukaryota</taxon>
        <taxon>Fungi</taxon>
        <taxon>Fungi incertae sedis</taxon>
        <taxon>Microsporidia</taxon>
        <taxon>Nosematidae</taxon>
        <taxon>Nosema</taxon>
    </lineage>
</organism>
<dbReference type="OrthoDB" id="10264728at2759"/>
<dbReference type="Proteomes" id="UP000740883">
    <property type="component" value="Unassembled WGS sequence"/>
</dbReference>
<keyword evidence="5" id="KW-1185">Reference proteome</keyword>
<dbReference type="Pfam" id="PF00583">
    <property type="entry name" value="Acetyltransf_1"/>
    <property type="match status" value="1"/>
</dbReference>
<dbReference type="PROSITE" id="PS51186">
    <property type="entry name" value="GNAT"/>
    <property type="match status" value="1"/>
</dbReference>
<evidence type="ECO:0000313" key="5">
    <source>
        <dbReference type="Proteomes" id="UP000740883"/>
    </source>
</evidence>
<dbReference type="InterPro" id="IPR000182">
    <property type="entry name" value="GNAT_dom"/>
</dbReference>
<dbReference type="AlphaFoldDB" id="A0A9P6KYG9"/>
<accession>A0A9P6KYG9</accession>
<dbReference type="PANTHER" id="PTHR45910">
    <property type="entry name" value="N-ALPHA-ACETYLTRANSFERASE 20"/>
    <property type="match status" value="1"/>
</dbReference>
<protein>
    <submittedName>
        <fullName evidence="4">N-alpha-acetyltransferase 20</fullName>
    </submittedName>
</protein>